<feature type="domain" description="HD-GYP" evidence="1">
    <location>
        <begin position="116"/>
        <end position="312"/>
    </location>
</feature>
<dbReference type="InterPro" id="IPR003607">
    <property type="entry name" value="HD/PDEase_dom"/>
</dbReference>
<evidence type="ECO:0000313" key="2">
    <source>
        <dbReference type="EMBL" id="KEQ22163.1"/>
    </source>
</evidence>
<gene>
    <name evidence="2" type="ORF">ET33_26635</name>
</gene>
<dbReference type="RefSeq" id="WP_036691721.1">
    <property type="nucleotide sequence ID" value="NZ_JNVM01000041.1"/>
</dbReference>
<comment type="caution">
    <text evidence="2">The sequence shown here is derived from an EMBL/GenBank/DDBJ whole genome shotgun (WGS) entry which is preliminary data.</text>
</comment>
<evidence type="ECO:0000313" key="3">
    <source>
        <dbReference type="Proteomes" id="UP000028123"/>
    </source>
</evidence>
<dbReference type="EMBL" id="JNVM01000041">
    <property type="protein sequence ID" value="KEQ22163.1"/>
    <property type="molecule type" value="Genomic_DNA"/>
</dbReference>
<dbReference type="Gene3D" id="1.10.3210.10">
    <property type="entry name" value="Hypothetical protein af1432"/>
    <property type="match status" value="1"/>
</dbReference>
<dbReference type="PROSITE" id="PS51832">
    <property type="entry name" value="HD_GYP"/>
    <property type="match status" value="1"/>
</dbReference>
<reference evidence="2 3" key="1">
    <citation type="submission" date="2014-06" db="EMBL/GenBank/DDBJ databases">
        <title>Draft genome sequence of Paenibacillus sp. MSt1.</title>
        <authorList>
            <person name="Aw Y.K."/>
            <person name="Ong K.S."/>
            <person name="Gan H.M."/>
            <person name="Lee S.M."/>
        </authorList>
    </citation>
    <scope>NUCLEOTIDE SEQUENCE [LARGE SCALE GENOMIC DNA]</scope>
    <source>
        <strain evidence="2 3">MSt1</strain>
    </source>
</reference>
<dbReference type="SUPFAM" id="SSF109604">
    <property type="entry name" value="HD-domain/PDEase-like"/>
    <property type="match status" value="1"/>
</dbReference>
<name>A0A081NUP0_9BACL</name>
<dbReference type="PANTHER" id="PTHR43155:SF2">
    <property type="entry name" value="CYCLIC DI-GMP PHOSPHODIESTERASE PA4108"/>
    <property type="match status" value="1"/>
</dbReference>
<dbReference type="OrthoDB" id="9759601at2"/>
<dbReference type="InterPro" id="IPR037522">
    <property type="entry name" value="HD_GYP_dom"/>
</dbReference>
<dbReference type="eggNOG" id="COG2206">
    <property type="taxonomic scope" value="Bacteria"/>
</dbReference>
<dbReference type="GO" id="GO:0016787">
    <property type="term" value="F:hydrolase activity"/>
    <property type="evidence" value="ECO:0007669"/>
    <property type="project" value="UniProtKB-KW"/>
</dbReference>
<proteinExistence type="predicted"/>
<accession>A0A081NUP0</accession>
<dbReference type="Pfam" id="PF13487">
    <property type="entry name" value="HD_5"/>
    <property type="match status" value="1"/>
</dbReference>
<sequence>MVTVPVSQLKPGERIIENVLTKFNNILFMKGKIVSERDLDILRAFLIPSVQIESKDGEAEPDAQEATSEEQADNVLPFHEHYHKMLHLLRRVFNTAASGGHNPPILDIRSTLEALIKNINQYNVLTFNPRHFQLNDFIYHNSIMVSLTSYLLAKWHGLSSKELMQVALAGLLHDIGNAKVDAAILFKPTKLTAEEAEDMKRHTIIGYNMLKLVPAINEGVKLCALQHHEREDGSGYPLGIHGDKIHVYSKIVAVADMFHAMTNDRFHKKAVSPYLVLEQLQKESFGKMQPAIIQTFISKVTAFHNGMLVRLSDNRLGEIVFSDRTHPTRPWVNVNGKIINLTVERHLYIQEVIHK</sequence>
<organism evidence="2 3">
    <name type="scientific">Paenibacillus tyrfis</name>
    <dbReference type="NCBI Taxonomy" id="1501230"/>
    <lineage>
        <taxon>Bacteria</taxon>
        <taxon>Bacillati</taxon>
        <taxon>Bacillota</taxon>
        <taxon>Bacilli</taxon>
        <taxon>Bacillales</taxon>
        <taxon>Paenibacillaceae</taxon>
        <taxon>Paenibacillus</taxon>
    </lineage>
</organism>
<evidence type="ECO:0000259" key="1">
    <source>
        <dbReference type="PROSITE" id="PS51832"/>
    </source>
</evidence>
<dbReference type="AlphaFoldDB" id="A0A081NUP0"/>
<protein>
    <submittedName>
        <fullName evidence="2">HD family phosphohydrolase</fullName>
    </submittedName>
</protein>
<dbReference type="Proteomes" id="UP000028123">
    <property type="component" value="Unassembled WGS sequence"/>
</dbReference>
<keyword evidence="3" id="KW-1185">Reference proteome</keyword>
<dbReference type="SMART" id="SM00471">
    <property type="entry name" value="HDc"/>
    <property type="match status" value="1"/>
</dbReference>
<dbReference type="PANTHER" id="PTHR43155">
    <property type="entry name" value="CYCLIC DI-GMP PHOSPHODIESTERASE PA4108-RELATED"/>
    <property type="match status" value="1"/>
</dbReference>
<dbReference type="CDD" id="cd00077">
    <property type="entry name" value="HDc"/>
    <property type="match status" value="1"/>
</dbReference>
<keyword evidence="2" id="KW-0378">Hydrolase</keyword>